<proteinExistence type="predicted"/>
<gene>
    <name evidence="2" type="ORF">HPB51_026602</name>
</gene>
<sequence length="478" mass="52778">MTESAGCLKLELRSRTLPPPPPPASAKPDHMTQPPAVIIPSVTCSGMPRQRDPVIFNAIDDQDADDWLSQYEAQIQQFVREEVSRQLSRVPYVPTSARTLTSTLLKSIEEQVSDILSPTYHSSPISSPLTLRPPCDHRRCYQLSRILFDSPDPSTQQLHRPQPRPVRHSSAPSTNPWRTPDNRPICYFRHLPGHVARYCRSRDYNPTADILPSGGNAADAAVEMAACMHVLQPFSSGLGGDCFALYHNAQEKQVHCVDGSGSSPAGLTLELVESRYLHQKQMYGLHVTVPGAAKAWHHIITHFGSTKACLTTAFSKFRNSTRIAAEGPRAIYEGFVAECMVEAVHSASGVLSTKDLSDHRASSEPMQVEPVKTTYHGNVTVHTTPLPTHGALMLEALNILEGILRFNNLKMDAQLSQFLFIADNVAFNHCYHRLRQRHVAGSESCACGVDEKQNGTSRMDKKFRVPRHGGLVAKVLGC</sequence>
<feature type="region of interest" description="Disordered" evidence="1">
    <location>
        <begin position="149"/>
        <end position="178"/>
    </location>
</feature>
<accession>A0A9J6D2N5</accession>
<dbReference type="PANTHER" id="PTHR43881">
    <property type="entry name" value="GAMMA-GLUTAMYLTRANSPEPTIDASE (AFU_ORTHOLOGUE AFUA_4G13580)"/>
    <property type="match status" value="1"/>
</dbReference>
<dbReference type="EMBL" id="JABSTU010000916">
    <property type="protein sequence ID" value="KAH7986822.1"/>
    <property type="molecule type" value="Genomic_DNA"/>
</dbReference>
<dbReference type="SUPFAM" id="SSF56235">
    <property type="entry name" value="N-terminal nucleophile aminohydrolases (Ntn hydrolases)"/>
    <property type="match status" value="1"/>
</dbReference>
<organism evidence="2 3">
    <name type="scientific">Rhipicephalus microplus</name>
    <name type="common">Cattle tick</name>
    <name type="synonym">Boophilus microplus</name>
    <dbReference type="NCBI Taxonomy" id="6941"/>
    <lineage>
        <taxon>Eukaryota</taxon>
        <taxon>Metazoa</taxon>
        <taxon>Ecdysozoa</taxon>
        <taxon>Arthropoda</taxon>
        <taxon>Chelicerata</taxon>
        <taxon>Arachnida</taxon>
        <taxon>Acari</taxon>
        <taxon>Parasitiformes</taxon>
        <taxon>Ixodida</taxon>
        <taxon>Ixodoidea</taxon>
        <taxon>Ixodidae</taxon>
        <taxon>Rhipicephalinae</taxon>
        <taxon>Rhipicephalus</taxon>
        <taxon>Boophilus</taxon>
    </lineage>
</organism>
<dbReference type="InterPro" id="IPR052896">
    <property type="entry name" value="GGT-like_enzyme"/>
</dbReference>
<feature type="region of interest" description="Disordered" evidence="1">
    <location>
        <begin position="1"/>
        <end position="36"/>
    </location>
</feature>
<dbReference type="AlphaFoldDB" id="A0A9J6D2N5"/>
<dbReference type="Pfam" id="PF01019">
    <property type="entry name" value="G_glu_transpept"/>
    <property type="match status" value="2"/>
</dbReference>
<evidence type="ECO:0000256" key="1">
    <source>
        <dbReference type="SAM" id="MobiDB-lite"/>
    </source>
</evidence>
<reference evidence="2" key="2">
    <citation type="submission" date="2021-09" db="EMBL/GenBank/DDBJ databases">
        <authorList>
            <person name="Jia N."/>
            <person name="Wang J."/>
            <person name="Shi W."/>
            <person name="Du L."/>
            <person name="Sun Y."/>
            <person name="Zhan W."/>
            <person name="Jiang J."/>
            <person name="Wang Q."/>
            <person name="Zhang B."/>
            <person name="Ji P."/>
            <person name="Sakyi L.B."/>
            <person name="Cui X."/>
            <person name="Yuan T."/>
            <person name="Jiang B."/>
            <person name="Yang W."/>
            <person name="Lam T.T.-Y."/>
            <person name="Chang Q."/>
            <person name="Ding S."/>
            <person name="Wang X."/>
            <person name="Zhu J."/>
            <person name="Ruan X."/>
            <person name="Zhao L."/>
            <person name="Wei J."/>
            <person name="Que T."/>
            <person name="Du C."/>
            <person name="Cheng J."/>
            <person name="Dai P."/>
            <person name="Han X."/>
            <person name="Huang E."/>
            <person name="Gao Y."/>
            <person name="Liu J."/>
            <person name="Shao H."/>
            <person name="Ye R."/>
            <person name="Li L."/>
            <person name="Wei W."/>
            <person name="Wang X."/>
            <person name="Wang C."/>
            <person name="Huo Q."/>
            <person name="Li W."/>
            <person name="Guo W."/>
            <person name="Chen H."/>
            <person name="Chen S."/>
            <person name="Zhou L."/>
            <person name="Zhou L."/>
            <person name="Ni X."/>
            <person name="Tian J."/>
            <person name="Zhou Y."/>
            <person name="Sheng Y."/>
            <person name="Liu T."/>
            <person name="Pan Y."/>
            <person name="Xia L."/>
            <person name="Li J."/>
            <person name="Zhao F."/>
            <person name="Cao W."/>
        </authorList>
    </citation>
    <scope>NUCLEOTIDE SEQUENCE</scope>
    <source>
        <strain evidence="2">Rmic-2018</strain>
        <tissue evidence="2">Larvae</tissue>
    </source>
</reference>
<dbReference type="VEuPathDB" id="VectorBase:LOC119182689"/>
<keyword evidence="3" id="KW-1185">Reference proteome</keyword>
<dbReference type="Proteomes" id="UP000821866">
    <property type="component" value="Unassembled WGS sequence"/>
</dbReference>
<dbReference type="PRINTS" id="PR01210">
    <property type="entry name" value="GGTRANSPTASE"/>
</dbReference>
<dbReference type="InterPro" id="IPR029055">
    <property type="entry name" value="Ntn_hydrolases_N"/>
</dbReference>
<comment type="caution">
    <text evidence="2">The sequence shown here is derived from an EMBL/GenBank/DDBJ whole genome shotgun (WGS) entry which is preliminary data.</text>
</comment>
<name>A0A9J6D2N5_RHIMP</name>
<dbReference type="PANTHER" id="PTHR43881:SF1">
    <property type="entry name" value="GAMMA-GLUTAMYLTRANSPEPTIDASE (AFU_ORTHOLOGUE AFUA_4G13580)"/>
    <property type="match status" value="1"/>
</dbReference>
<reference evidence="2" key="1">
    <citation type="journal article" date="2020" name="Cell">
        <title>Large-Scale Comparative Analyses of Tick Genomes Elucidate Their Genetic Diversity and Vector Capacities.</title>
        <authorList>
            <consortium name="Tick Genome and Microbiome Consortium (TIGMIC)"/>
            <person name="Jia N."/>
            <person name="Wang J."/>
            <person name="Shi W."/>
            <person name="Du L."/>
            <person name="Sun Y."/>
            <person name="Zhan W."/>
            <person name="Jiang J.F."/>
            <person name="Wang Q."/>
            <person name="Zhang B."/>
            <person name="Ji P."/>
            <person name="Bell-Sakyi L."/>
            <person name="Cui X.M."/>
            <person name="Yuan T.T."/>
            <person name="Jiang B.G."/>
            <person name="Yang W.F."/>
            <person name="Lam T.T."/>
            <person name="Chang Q.C."/>
            <person name="Ding S.J."/>
            <person name="Wang X.J."/>
            <person name="Zhu J.G."/>
            <person name="Ruan X.D."/>
            <person name="Zhao L."/>
            <person name="Wei J.T."/>
            <person name="Ye R.Z."/>
            <person name="Que T.C."/>
            <person name="Du C.H."/>
            <person name="Zhou Y.H."/>
            <person name="Cheng J.X."/>
            <person name="Dai P.F."/>
            <person name="Guo W.B."/>
            <person name="Han X.H."/>
            <person name="Huang E.J."/>
            <person name="Li L.F."/>
            <person name="Wei W."/>
            <person name="Gao Y.C."/>
            <person name="Liu J.Z."/>
            <person name="Shao H.Z."/>
            <person name="Wang X."/>
            <person name="Wang C.C."/>
            <person name="Yang T.C."/>
            <person name="Huo Q.B."/>
            <person name="Li W."/>
            <person name="Chen H.Y."/>
            <person name="Chen S.E."/>
            <person name="Zhou L.G."/>
            <person name="Ni X.B."/>
            <person name="Tian J.H."/>
            <person name="Sheng Y."/>
            <person name="Liu T."/>
            <person name="Pan Y.S."/>
            <person name="Xia L.Y."/>
            <person name="Li J."/>
            <person name="Zhao F."/>
            <person name="Cao W.C."/>
        </authorList>
    </citation>
    <scope>NUCLEOTIDE SEQUENCE</scope>
    <source>
        <strain evidence="2">Rmic-2018</strain>
    </source>
</reference>
<evidence type="ECO:0000313" key="3">
    <source>
        <dbReference type="Proteomes" id="UP000821866"/>
    </source>
</evidence>
<dbReference type="Gene3D" id="1.10.246.230">
    <property type="match status" value="1"/>
</dbReference>
<evidence type="ECO:0000313" key="2">
    <source>
        <dbReference type="EMBL" id="KAH7986822.1"/>
    </source>
</evidence>
<protein>
    <submittedName>
        <fullName evidence="2">Uncharacterized protein</fullName>
    </submittedName>
</protein>